<evidence type="ECO:0000256" key="4">
    <source>
        <dbReference type="ARBA" id="ARBA00022857"/>
    </source>
</evidence>
<dbReference type="PANTHER" id="PTHR13158:SF5">
    <property type="entry name" value="NAD KINASE 2, MITOCHONDRIAL"/>
    <property type="match status" value="1"/>
</dbReference>
<proteinExistence type="inferred from homology"/>
<dbReference type="KEGG" id="psoj:PHYSODRAFT_316150"/>
<evidence type="ECO:0000256" key="5">
    <source>
        <dbReference type="ARBA" id="ARBA00023027"/>
    </source>
</evidence>
<dbReference type="InterPro" id="IPR017437">
    <property type="entry name" value="ATP-NAD_kinase_PpnK-typ_C"/>
</dbReference>
<dbReference type="Gene3D" id="3.40.50.1240">
    <property type="entry name" value="Phosphoglycerate mutase-like"/>
    <property type="match status" value="1"/>
</dbReference>
<evidence type="ECO:0008006" key="9">
    <source>
        <dbReference type="Google" id="ProtNLM"/>
    </source>
</evidence>
<keyword evidence="4" id="KW-0521">NADP</keyword>
<dbReference type="Proteomes" id="UP000002640">
    <property type="component" value="Unassembled WGS sequence"/>
</dbReference>
<dbReference type="SMR" id="G4ZMS7"/>
<dbReference type="GO" id="GO:0005739">
    <property type="term" value="C:mitochondrion"/>
    <property type="evidence" value="ECO:0007669"/>
    <property type="project" value="TreeGrafter"/>
</dbReference>
<dbReference type="PANTHER" id="PTHR13158">
    <property type="match status" value="1"/>
</dbReference>
<evidence type="ECO:0000256" key="3">
    <source>
        <dbReference type="ARBA" id="ARBA00022777"/>
    </source>
</evidence>
<dbReference type="AlphaFoldDB" id="G4ZMS7"/>
<keyword evidence="5" id="KW-0520">NAD</keyword>
<evidence type="ECO:0000256" key="6">
    <source>
        <dbReference type="PIRSR" id="PIRSR613078-3"/>
    </source>
</evidence>
<dbReference type="GeneID" id="20643946"/>
<evidence type="ECO:0000313" key="8">
    <source>
        <dbReference type="Proteomes" id="UP000002640"/>
    </source>
</evidence>
<dbReference type="Gene3D" id="3.40.50.10330">
    <property type="entry name" value="Probable inorganic polyphosphate/atp-NAD kinase, domain 1"/>
    <property type="match status" value="1"/>
</dbReference>
<gene>
    <name evidence="7" type="ORF">PHYSODRAFT_316150</name>
</gene>
<dbReference type="GO" id="GO:0003951">
    <property type="term" value="F:NAD+ kinase activity"/>
    <property type="evidence" value="ECO:0007669"/>
    <property type="project" value="InterPro"/>
</dbReference>
<dbReference type="SUPFAM" id="SSF111331">
    <property type="entry name" value="NAD kinase/diacylglycerol kinase-like"/>
    <property type="match status" value="1"/>
</dbReference>
<dbReference type="EMBL" id="JH159155">
    <property type="protein sequence ID" value="EGZ16047.1"/>
    <property type="molecule type" value="Genomic_DNA"/>
</dbReference>
<accession>G4ZMS7</accession>
<dbReference type="InParanoid" id="G4ZMS7"/>
<dbReference type="InterPro" id="IPR013078">
    <property type="entry name" value="His_Pase_superF_clade-1"/>
</dbReference>
<comment type="similarity">
    <text evidence="1">Belongs to the NAD kinase family.</text>
</comment>
<sequence>MLRTTRARCLPAVRAALSARSTSRSITGSSNGERLPRLSDLVLIRHGESEGNVARQRSLAGDHSLFAGEFKHRHSSNWRLTDRGRRQAAAAGDWLKRNNLAHFDRYLVSEYLRAMETAGRMGLPGARWYAEMLIRERDWGAMDLMSEQERFIKMQDELKRRELNRFYYAPPGGESLAAVAQRADRLLGILNHECHGKRAIVVAHGEVIWAMRTRLERMSQDTFIELQESGRMVDQIHNGHILHFTRKDPQTGEMAPYFTHVRSVCPWNEKLSPKGWMKIDRPVYDNELLLATAERVPRMIISEEYLEKTYNGAKTLSEGEITPEERQTPLLIPGKPMLNLKKVVVVKKTSRFQHEADLYGNTGEALRKQMSMRGFVHDRLKASHEHHVEAVEEITNSFKERDIEVKVVSANHLTHEAVEGTDMIFSAGGDGTFLKTASFVNTPIPVAGLNTDPKRSEGNLCCYKVDNVTHRFSTALDRLLEGDFKWRLRQRIRVGMVNQDGYWYELPRYALNEVFIAESDASRPSHYNIGIDQHQRESHRSSGILMCTGTGSSAWYSSACQIYREQVATVLNAMDHTHTNETVTELTESINKQNVFPEDSRDMGYIVREPIINATFGDIRFRRGKARRVSMRSLGWDMKVNIDGIYSVPLDYGVQAVMKIVDEPKYVLRTVDFSPLPGSAPKKKIF</sequence>
<reference evidence="7 8" key="1">
    <citation type="journal article" date="2006" name="Science">
        <title>Phytophthora genome sequences uncover evolutionary origins and mechanisms of pathogenesis.</title>
        <authorList>
            <person name="Tyler B.M."/>
            <person name="Tripathy S."/>
            <person name="Zhang X."/>
            <person name="Dehal P."/>
            <person name="Jiang R.H."/>
            <person name="Aerts A."/>
            <person name="Arredondo F.D."/>
            <person name="Baxter L."/>
            <person name="Bensasson D."/>
            <person name="Beynon J.L."/>
            <person name="Chapman J."/>
            <person name="Damasceno C.M."/>
            <person name="Dorrance A.E."/>
            <person name="Dou D."/>
            <person name="Dickerman A.W."/>
            <person name="Dubchak I.L."/>
            <person name="Garbelotto M."/>
            <person name="Gijzen M."/>
            <person name="Gordon S.G."/>
            <person name="Govers F."/>
            <person name="Grunwald N.J."/>
            <person name="Huang W."/>
            <person name="Ivors K.L."/>
            <person name="Jones R.W."/>
            <person name="Kamoun S."/>
            <person name="Krampis K."/>
            <person name="Lamour K.H."/>
            <person name="Lee M.K."/>
            <person name="McDonald W.H."/>
            <person name="Medina M."/>
            <person name="Meijer H.J."/>
            <person name="Nordberg E.K."/>
            <person name="Maclean D.J."/>
            <person name="Ospina-Giraldo M.D."/>
            <person name="Morris P.F."/>
            <person name="Phuntumart V."/>
            <person name="Putnam N.H."/>
            <person name="Rash S."/>
            <person name="Rose J.K."/>
            <person name="Sakihama Y."/>
            <person name="Salamov A.A."/>
            <person name="Savidor A."/>
            <person name="Scheuring C.F."/>
            <person name="Smith B.M."/>
            <person name="Sobral B.W."/>
            <person name="Terry A."/>
            <person name="Torto-Alalibo T.A."/>
            <person name="Win J."/>
            <person name="Xu Z."/>
            <person name="Zhang H."/>
            <person name="Grigoriev I.V."/>
            <person name="Rokhsar D.S."/>
            <person name="Boore J.L."/>
        </authorList>
    </citation>
    <scope>NUCLEOTIDE SEQUENCE [LARGE SCALE GENOMIC DNA]</scope>
    <source>
        <strain evidence="7 8">P6497</strain>
    </source>
</reference>
<evidence type="ECO:0000256" key="2">
    <source>
        <dbReference type="ARBA" id="ARBA00022679"/>
    </source>
</evidence>
<organism evidence="7 8">
    <name type="scientific">Phytophthora sojae (strain P6497)</name>
    <name type="common">Soybean stem and root rot agent</name>
    <name type="synonym">Phytophthora megasperma f. sp. glycines</name>
    <dbReference type="NCBI Taxonomy" id="1094619"/>
    <lineage>
        <taxon>Eukaryota</taxon>
        <taxon>Sar</taxon>
        <taxon>Stramenopiles</taxon>
        <taxon>Oomycota</taxon>
        <taxon>Peronosporomycetes</taxon>
        <taxon>Peronosporales</taxon>
        <taxon>Peronosporaceae</taxon>
        <taxon>Phytophthora</taxon>
    </lineage>
</organism>
<dbReference type="Pfam" id="PF00300">
    <property type="entry name" value="His_Phos_1"/>
    <property type="match status" value="1"/>
</dbReference>
<dbReference type="InterPro" id="IPR002504">
    <property type="entry name" value="NADK"/>
</dbReference>
<dbReference type="Pfam" id="PF01513">
    <property type="entry name" value="NAD_kinase"/>
    <property type="match status" value="1"/>
</dbReference>
<dbReference type="CDD" id="cd07067">
    <property type="entry name" value="HP_PGM_like"/>
    <property type="match status" value="1"/>
</dbReference>
<dbReference type="STRING" id="1094619.G4ZMS7"/>
<dbReference type="GO" id="GO:0019674">
    <property type="term" value="P:NAD+ metabolic process"/>
    <property type="evidence" value="ECO:0007669"/>
    <property type="project" value="InterPro"/>
</dbReference>
<dbReference type="InterPro" id="IPR029033">
    <property type="entry name" value="His_PPase_superfam"/>
</dbReference>
<dbReference type="InterPro" id="IPR016064">
    <property type="entry name" value="NAD/diacylglycerol_kinase_sf"/>
</dbReference>
<protein>
    <recommendedName>
        <fullName evidence="9">Phosphoglycerate mutase (2,3-diphosphoglycerate-dependent)</fullName>
    </recommendedName>
</protein>
<keyword evidence="2" id="KW-0808">Transferase</keyword>
<dbReference type="SUPFAM" id="SSF53254">
    <property type="entry name" value="Phosphoglycerate mutase-like"/>
    <property type="match status" value="1"/>
</dbReference>
<dbReference type="SMART" id="SM00855">
    <property type="entry name" value="PGAM"/>
    <property type="match status" value="1"/>
</dbReference>
<name>G4ZMS7_PHYSP</name>
<dbReference type="InterPro" id="IPR001345">
    <property type="entry name" value="PG/BPGM_mutase_AS"/>
</dbReference>
<keyword evidence="3" id="KW-0418">Kinase</keyword>
<dbReference type="RefSeq" id="XP_009529796.1">
    <property type="nucleotide sequence ID" value="XM_009531501.1"/>
</dbReference>
<dbReference type="Gene3D" id="2.60.200.30">
    <property type="entry name" value="Probable inorganic polyphosphate/atp-NAD kinase, domain 2"/>
    <property type="match status" value="1"/>
</dbReference>
<dbReference type="OMA" id="AWHYSAS"/>
<dbReference type="PROSITE" id="PS00175">
    <property type="entry name" value="PG_MUTASE"/>
    <property type="match status" value="1"/>
</dbReference>
<keyword evidence="8" id="KW-1185">Reference proteome</keyword>
<feature type="site" description="Transition state stabilizer" evidence="6">
    <location>
        <position position="204"/>
    </location>
</feature>
<evidence type="ECO:0000256" key="1">
    <source>
        <dbReference type="ARBA" id="ARBA00010995"/>
    </source>
</evidence>
<dbReference type="InterPro" id="IPR017438">
    <property type="entry name" value="ATP-NAD_kinase_N"/>
</dbReference>
<evidence type="ECO:0000313" key="7">
    <source>
        <dbReference type="EMBL" id="EGZ16047.1"/>
    </source>
</evidence>
<dbReference type="GO" id="GO:0006741">
    <property type="term" value="P:NADP+ biosynthetic process"/>
    <property type="evidence" value="ECO:0007669"/>
    <property type="project" value="InterPro"/>
</dbReference>